<dbReference type="PANTHER" id="PTHR33993">
    <property type="entry name" value="GLYOXALASE-RELATED"/>
    <property type="match status" value="1"/>
</dbReference>
<keyword evidence="3" id="KW-1185">Reference proteome</keyword>
<dbReference type="InterPro" id="IPR037523">
    <property type="entry name" value="VOC_core"/>
</dbReference>
<reference evidence="2 3" key="1">
    <citation type="submission" date="2015-02" db="EMBL/GenBank/DDBJ databases">
        <title>Complete genome sequence of Kangiella geojedonensis strain YCS-5T.</title>
        <authorList>
            <person name="Kim K.M."/>
        </authorList>
    </citation>
    <scope>NUCLEOTIDE SEQUENCE [LARGE SCALE GENOMIC DNA]</scope>
    <source>
        <strain evidence="2 3">YCS-5</strain>
    </source>
</reference>
<dbReference type="PATRIC" id="fig|914150.5.peg.1579"/>
<dbReference type="Gene3D" id="3.10.180.10">
    <property type="entry name" value="2,3-Dihydroxybiphenyl 1,2-Dioxygenase, domain 1"/>
    <property type="match status" value="1"/>
</dbReference>
<protein>
    <submittedName>
        <fullName evidence="2">Glyoxalase</fullName>
    </submittedName>
</protein>
<sequence length="116" mass="12956">MSHTHINYVEFPAINLTATQLFFEKAFGWSFTSYGPEYLAFSDSGVEGGFYQSELKSLTDNGSVLVVLYTKQLEDTLKTVEENGGSIVKPIFSFPGGRRFHFTEPSGNELAVWSDQ</sequence>
<evidence type="ECO:0000313" key="2">
    <source>
        <dbReference type="EMBL" id="AKE52504.1"/>
    </source>
</evidence>
<dbReference type="CDD" id="cd07247">
    <property type="entry name" value="SgaA_N_like"/>
    <property type="match status" value="1"/>
</dbReference>
<evidence type="ECO:0000259" key="1">
    <source>
        <dbReference type="PROSITE" id="PS51819"/>
    </source>
</evidence>
<dbReference type="KEGG" id="kge:TQ33_1558"/>
<dbReference type="EMBL" id="CP010975">
    <property type="protein sequence ID" value="AKE52504.1"/>
    <property type="molecule type" value="Genomic_DNA"/>
</dbReference>
<organism evidence="2 3">
    <name type="scientific">Kangiella geojedonensis</name>
    <dbReference type="NCBI Taxonomy" id="914150"/>
    <lineage>
        <taxon>Bacteria</taxon>
        <taxon>Pseudomonadati</taxon>
        <taxon>Pseudomonadota</taxon>
        <taxon>Gammaproteobacteria</taxon>
        <taxon>Kangiellales</taxon>
        <taxon>Kangiellaceae</taxon>
        <taxon>Kangiella</taxon>
    </lineage>
</organism>
<dbReference type="InterPro" id="IPR004360">
    <property type="entry name" value="Glyas_Fos-R_dOase_dom"/>
</dbReference>
<dbReference type="Pfam" id="PF00903">
    <property type="entry name" value="Glyoxalase"/>
    <property type="match status" value="1"/>
</dbReference>
<proteinExistence type="predicted"/>
<dbReference type="HOGENOM" id="CLU_127592_1_0_6"/>
<dbReference type="InterPro" id="IPR029068">
    <property type="entry name" value="Glyas_Bleomycin-R_OHBP_Dase"/>
</dbReference>
<dbReference type="OrthoDB" id="9792323at2"/>
<dbReference type="InterPro" id="IPR052164">
    <property type="entry name" value="Anthracycline_SecMetBiosynth"/>
</dbReference>
<name>A0A0F6TR14_9GAMM</name>
<dbReference type="AlphaFoldDB" id="A0A0F6TR14"/>
<dbReference type="PROSITE" id="PS51819">
    <property type="entry name" value="VOC"/>
    <property type="match status" value="1"/>
</dbReference>
<dbReference type="SUPFAM" id="SSF54593">
    <property type="entry name" value="Glyoxalase/Bleomycin resistance protein/Dihydroxybiphenyl dioxygenase"/>
    <property type="match status" value="1"/>
</dbReference>
<feature type="domain" description="VOC" evidence="1">
    <location>
        <begin position="5"/>
        <end position="115"/>
    </location>
</feature>
<dbReference type="RefSeq" id="WP_046561565.1">
    <property type="nucleotide sequence ID" value="NZ_CP010975.1"/>
</dbReference>
<evidence type="ECO:0000313" key="3">
    <source>
        <dbReference type="Proteomes" id="UP000034071"/>
    </source>
</evidence>
<gene>
    <name evidence="2" type="ORF">TQ33_1558</name>
</gene>
<dbReference type="PANTHER" id="PTHR33993:SF1">
    <property type="entry name" value="GLYOXALASE FAMILY PROTEIN"/>
    <property type="match status" value="1"/>
</dbReference>
<accession>A0A0F6TR14</accession>
<dbReference type="Proteomes" id="UP000034071">
    <property type="component" value="Chromosome"/>
</dbReference>